<dbReference type="AlphaFoldDB" id="A0A5C5ZI53"/>
<evidence type="ECO:0000256" key="6">
    <source>
        <dbReference type="ARBA" id="ARBA00022842"/>
    </source>
</evidence>
<dbReference type="EMBL" id="SJPQ01000004">
    <property type="protein sequence ID" value="TWT86916.1"/>
    <property type="molecule type" value="Genomic_DNA"/>
</dbReference>
<dbReference type="SMART" id="SM00861">
    <property type="entry name" value="Transket_pyr"/>
    <property type="match status" value="1"/>
</dbReference>
<dbReference type="InterPro" id="IPR033248">
    <property type="entry name" value="Transketolase_C"/>
</dbReference>
<organism evidence="12 13">
    <name type="scientific">Pseudobythopirellula maris</name>
    <dbReference type="NCBI Taxonomy" id="2527991"/>
    <lineage>
        <taxon>Bacteria</taxon>
        <taxon>Pseudomonadati</taxon>
        <taxon>Planctomycetota</taxon>
        <taxon>Planctomycetia</taxon>
        <taxon>Pirellulales</taxon>
        <taxon>Lacipirellulaceae</taxon>
        <taxon>Pseudobythopirellula</taxon>
    </lineage>
</organism>
<comment type="similarity">
    <text evidence="2 10">Belongs to the transketolase family. DXPS subfamily.</text>
</comment>
<dbReference type="GO" id="GO:0000287">
    <property type="term" value="F:magnesium ion binding"/>
    <property type="evidence" value="ECO:0007669"/>
    <property type="project" value="UniProtKB-UniRule"/>
</dbReference>
<dbReference type="InterPro" id="IPR020826">
    <property type="entry name" value="Transketolase_BS"/>
</dbReference>
<dbReference type="PANTHER" id="PTHR43322:SF5">
    <property type="entry name" value="1-DEOXY-D-XYLULOSE-5-PHOSPHATE SYNTHASE, CHLOROPLASTIC"/>
    <property type="match status" value="1"/>
</dbReference>
<feature type="binding site" evidence="10">
    <location>
        <begin position="169"/>
        <end position="170"/>
    </location>
    <ligand>
        <name>thiamine diphosphate</name>
        <dbReference type="ChEBI" id="CHEBI:58937"/>
    </ligand>
</feature>
<dbReference type="PROSITE" id="PS00802">
    <property type="entry name" value="TRANSKETOLASE_2"/>
    <property type="match status" value="1"/>
</dbReference>
<dbReference type="FunFam" id="3.40.50.920:FF:000002">
    <property type="entry name" value="1-deoxy-D-xylulose-5-phosphate synthase"/>
    <property type="match status" value="1"/>
</dbReference>
<keyword evidence="4 10" id="KW-0808">Transferase</keyword>
<dbReference type="GO" id="GO:0019288">
    <property type="term" value="P:isopentenyl diphosphate biosynthetic process, methylerythritol 4-phosphate pathway"/>
    <property type="evidence" value="ECO:0007669"/>
    <property type="project" value="TreeGrafter"/>
</dbReference>
<feature type="binding site" evidence="10">
    <location>
        <begin position="135"/>
        <end position="137"/>
    </location>
    <ligand>
        <name>thiamine diphosphate</name>
        <dbReference type="ChEBI" id="CHEBI:58937"/>
    </ligand>
</feature>
<proteinExistence type="inferred from homology"/>
<comment type="pathway">
    <text evidence="1 10">Metabolic intermediate biosynthesis; 1-deoxy-D-xylulose 5-phosphate biosynthesis; 1-deoxy-D-xylulose 5-phosphate from D-glyceraldehyde 3-phosphate and pyruvate: step 1/1.</text>
</comment>
<protein>
    <recommendedName>
        <fullName evidence="10">1-deoxy-D-xylulose-5-phosphate synthase</fullName>
        <ecNumber evidence="10">2.2.1.7</ecNumber>
    </recommendedName>
    <alternativeName>
        <fullName evidence="10">1-deoxyxylulose-5-phosphate synthase</fullName>
        <shortName evidence="10">DXP synthase</shortName>
        <shortName evidence="10">DXPS</shortName>
    </alternativeName>
</protein>
<dbReference type="Gene3D" id="3.40.50.970">
    <property type="match status" value="2"/>
</dbReference>
<evidence type="ECO:0000259" key="11">
    <source>
        <dbReference type="SMART" id="SM00861"/>
    </source>
</evidence>
<dbReference type="InterPro" id="IPR005475">
    <property type="entry name" value="Transketolase-like_Pyr-bd"/>
</dbReference>
<dbReference type="NCBIfam" id="TIGR00204">
    <property type="entry name" value="dxs"/>
    <property type="match status" value="1"/>
</dbReference>
<sequence length="658" mass="71287">MVRHFAAAPQSGSTTHRMSDSLKILPKLASPRDLDPLSLLELEQLAEEIRETLCNLVAARSAHFASNLGVVELCLALHTTFDFARDRLIWDTGHQIYPHKLVTGRYDEFPTIRTKGGLMGYPNPTESEYDLFVTGHAGASVSTALGLASGDRLMREEEDRWTVAVVGDGAFPSGPIYEALNNAKRDGRRLLVVLNDNQMSICPRVGGVADYFDRLRMNPVYTGLKEEVAKVLSHVPLLGDPTERLLAQVKEAAKAGLHGGMLFEEFGMRYVGPIDGHNLRLTRKYLRMLKASDGPVLLHVVTEKGHGFRPAAEDPVTFHAPPVFERSEGRVVAMKKSSSRTYTHTASEAIHAALGRDERVSVITAAMCQGNKLERVRNDFPERLFDVGICEAHAVAFAAGQAKAGMRPIVDIYSTFLQRAFDHIFQEVALQNLPVTFTLDRGGLAGPDGPTHHGVFDLSYLRVFPNMTVLAPGDAADLTAMLDWALTHDGPAAIRYPKSAETFVEGPREPITLGKAEVLRDGPDGAILCGGALLGECLQAADRLRTEEGLSLTVVNARFIKPLDSETILPILSEAPFVVTVEEAALAGGFGSAVLEAAADAGVNTSHVRRLGIPDQYIEHGEREELLADLGLDAAGVARTCREANTAHASAVDANADF</sequence>
<feature type="binding site" evidence="10">
    <location>
        <position position="391"/>
    </location>
    <ligand>
        <name>thiamine diphosphate</name>
        <dbReference type="ChEBI" id="CHEBI:58937"/>
    </ligand>
</feature>
<evidence type="ECO:0000313" key="13">
    <source>
        <dbReference type="Proteomes" id="UP000315440"/>
    </source>
</evidence>
<reference evidence="12 13" key="1">
    <citation type="submission" date="2019-02" db="EMBL/GenBank/DDBJ databases">
        <title>Deep-cultivation of Planctomycetes and their phenomic and genomic characterization uncovers novel biology.</title>
        <authorList>
            <person name="Wiegand S."/>
            <person name="Jogler M."/>
            <person name="Boedeker C."/>
            <person name="Pinto D."/>
            <person name="Vollmers J."/>
            <person name="Rivas-Marin E."/>
            <person name="Kohn T."/>
            <person name="Peeters S.H."/>
            <person name="Heuer A."/>
            <person name="Rast P."/>
            <person name="Oberbeckmann S."/>
            <person name="Bunk B."/>
            <person name="Jeske O."/>
            <person name="Meyerdierks A."/>
            <person name="Storesund J.E."/>
            <person name="Kallscheuer N."/>
            <person name="Luecker S."/>
            <person name="Lage O.M."/>
            <person name="Pohl T."/>
            <person name="Merkel B.J."/>
            <person name="Hornburger P."/>
            <person name="Mueller R.-W."/>
            <person name="Bruemmer F."/>
            <person name="Labrenz M."/>
            <person name="Spormann A.M."/>
            <person name="Op Den Camp H."/>
            <person name="Overmann J."/>
            <person name="Amann R."/>
            <person name="Jetten M.S.M."/>
            <person name="Mascher T."/>
            <person name="Medema M.H."/>
            <person name="Devos D.P."/>
            <person name="Kaster A.-K."/>
            <person name="Ovreas L."/>
            <person name="Rohde M."/>
            <person name="Galperin M.Y."/>
            <person name="Jogler C."/>
        </authorList>
    </citation>
    <scope>NUCLEOTIDE SEQUENCE [LARGE SCALE GENOMIC DNA]</scope>
    <source>
        <strain evidence="12 13">Mal64</strain>
    </source>
</reference>
<feature type="binding site" evidence="10">
    <location>
        <position position="197"/>
    </location>
    <ligand>
        <name>thiamine diphosphate</name>
        <dbReference type="ChEBI" id="CHEBI:58937"/>
    </ligand>
</feature>
<dbReference type="CDD" id="cd07033">
    <property type="entry name" value="TPP_PYR_DXS_TK_like"/>
    <property type="match status" value="1"/>
</dbReference>
<evidence type="ECO:0000256" key="4">
    <source>
        <dbReference type="ARBA" id="ARBA00022679"/>
    </source>
</evidence>
<dbReference type="InterPro" id="IPR029061">
    <property type="entry name" value="THDP-binding"/>
</dbReference>
<keyword evidence="7 10" id="KW-0784">Thiamine biosynthesis</keyword>
<keyword evidence="8 10" id="KW-0786">Thiamine pyrophosphate</keyword>
<dbReference type="HAMAP" id="MF_00315">
    <property type="entry name" value="DXP_synth"/>
    <property type="match status" value="1"/>
</dbReference>
<evidence type="ECO:0000313" key="12">
    <source>
        <dbReference type="EMBL" id="TWT86916.1"/>
    </source>
</evidence>
<dbReference type="GO" id="GO:0030976">
    <property type="term" value="F:thiamine pyrophosphate binding"/>
    <property type="evidence" value="ECO:0007669"/>
    <property type="project" value="UniProtKB-UniRule"/>
</dbReference>
<dbReference type="SUPFAM" id="SSF52922">
    <property type="entry name" value="TK C-terminal domain-like"/>
    <property type="match status" value="1"/>
</dbReference>
<keyword evidence="9 10" id="KW-0414">Isoprene biosynthesis</keyword>
<dbReference type="SUPFAM" id="SSF52518">
    <property type="entry name" value="Thiamin diphosphate-binding fold (THDP-binding)"/>
    <property type="match status" value="2"/>
</dbReference>
<gene>
    <name evidence="12" type="primary">dxs_2</name>
    <name evidence="10" type="synonym">dxs</name>
    <name evidence="12" type="ORF">Mal64_37460</name>
</gene>
<keyword evidence="6 10" id="KW-0460">Magnesium</keyword>
<dbReference type="GO" id="GO:0016114">
    <property type="term" value="P:terpenoid biosynthetic process"/>
    <property type="evidence" value="ECO:0007669"/>
    <property type="project" value="UniProtKB-UniRule"/>
</dbReference>
<evidence type="ECO:0000256" key="5">
    <source>
        <dbReference type="ARBA" id="ARBA00022723"/>
    </source>
</evidence>
<name>A0A5C5ZI53_9BACT</name>
<dbReference type="GO" id="GO:0009228">
    <property type="term" value="P:thiamine biosynthetic process"/>
    <property type="evidence" value="ECO:0007669"/>
    <property type="project" value="UniProtKB-UniRule"/>
</dbReference>
<dbReference type="PANTHER" id="PTHR43322">
    <property type="entry name" value="1-D-DEOXYXYLULOSE 5-PHOSPHATE SYNTHASE-RELATED"/>
    <property type="match status" value="1"/>
</dbReference>
<dbReference type="GO" id="GO:0008661">
    <property type="term" value="F:1-deoxy-D-xylulose-5-phosphate synthase activity"/>
    <property type="evidence" value="ECO:0007669"/>
    <property type="project" value="UniProtKB-UniRule"/>
</dbReference>
<dbReference type="EC" id="2.2.1.7" evidence="10"/>
<comment type="caution">
    <text evidence="12">The sequence shown here is derived from an EMBL/GenBank/DDBJ whole genome shotgun (WGS) entry which is preliminary data.</text>
</comment>
<keyword evidence="13" id="KW-1185">Reference proteome</keyword>
<comment type="cofactor">
    <cofactor evidence="10">
        <name>thiamine diphosphate</name>
        <dbReference type="ChEBI" id="CHEBI:58937"/>
    </cofactor>
    <text evidence="10">Binds 1 thiamine pyrophosphate per subunit.</text>
</comment>
<evidence type="ECO:0000256" key="9">
    <source>
        <dbReference type="ARBA" id="ARBA00023229"/>
    </source>
</evidence>
<dbReference type="InterPro" id="IPR009014">
    <property type="entry name" value="Transketo_C/PFOR_II"/>
</dbReference>
<dbReference type="Proteomes" id="UP000315440">
    <property type="component" value="Unassembled WGS sequence"/>
</dbReference>
<feature type="binding site" evidence="10">
    <location>
        <position position="94"/>
    </location>
    <ligand>
        <name>thiamine diphosphate</name>
        <dbReference type="ChEBI" id="CHEBI:58937"/>
    </ligand>
</feature>
<comment type="cofactor">
    <cofactor evidence="10">
        <name>Mg(2+)</name>
        <dbReference type="ChEBI" id="CHEBI:18420"/>
    </cofactor>
    <text evidence="10">Binds 1 Mg(2+) ion per subunit.</text>
</comment>
<evidence type="ECO:0000256" key="2">
    <source>
        <dbReference type="ARBA" id="ARBA00011081"/>
    </source>
</evidence>
<accession>A0A5C5ZI53</accession>
<feature type="binding site" evidence="10">
    <location>
        <position position="308"/>
    </location>
    <ligand>
        <name>thiamine diphosphate</name>
        <dbReference type="ChEBI" id="CHEBI:58937"/>
    </ligand>
</feature>
<dbReference type="Pfam" id="PF13292">
    <property type="entry name" value="DXP_synthase_N"/>
    <property type="match status" value="1"/>
</dbReference>
<evidence type="ECO:0000256" key="10">
    <source>
        <dbReference type="HAMAP-Rule" id="MF_00315"/>
    </source>
</evidence>
<dbReference type="InterPro" id="IPR005477">
    <property type="entry name" value="Dxylulose-5-P_synthase"/>
</dbReference>
<dbReference type="Pfam" id="PF02780">
    <property type="entry name" value="Transketolase_C"/>
    <property type="match status" value="1"/>
</dbReference>
<dbReference type="Pfam" id="PF02779">
    <property type="entry name" value="Transket_pyr"/>
    <property type="match status" value="1"/>
</dbReference>
<feature type="binding site" evidence="10">
    <location>
        <position position="168"/>
    </location>
    <ligand>
        <name>Mg(2+)</name>
        <dbReference type="ChEBI" id="CHEBI:18420"/>
    </ligand>
</feature>
<dbReference type="Gene3D" id="3.40.50.920">
    <property type="match status" value="1"/>
</dbReference>
<dbReference type="CDD" id="cd02007">
    <property type="entry name" value="TPP_DXS"/>
    <property type="match status" value="1"/>
</dbReference>
<keyword evidence="5 10" id="KW-0479">Metal-binding</keyword>
<evidence type="ECO:0000256" key="7">
    <source>
        <dbReference type="ARBA" id="ARBA00022977"/>
    </source>
</evidence>
<comment type="catalytic activity">
    <reaction evidence="10">
        <text>D-glyceraldehyde 3-phosphate + pyruvate + H(+) = 1-deoxy-D-xylulose 5-phosphate + CO2</text>
        <dbReference type="Rhea" id="RHEA:12605"/>
        <dbReference type="ChEBI" id="CHEBI:15361"/>
        <dbReference type="ChEBI" id="CHEBI:15378"/>
        <dbReference type="ChEBI" id="CHEBI:16526"/>
        <dbReference type="ChEBI" id="CHEBI:57792"/>
        <dbReference type="ChEBI" id="CHEBI:59776"/>
        <dbReference type="EC" id="2.2.1.7"/>
    </reaction>
</comment>
<evidence type="ECO:0000256" key="8">
    <source>
        <dbReference type="ARBA" id="ARBA00023052"/>
    </source>
</evidence>
<dbReference type="GO" id="GO:0005829">
    <property type="term" value="C:cytosol"/>
    <property type="evidence" value="ECO:0007669"/>
    <property type="project" value="TreeGrafter"/>
</dbReference>
<dbReference type="NCBIfam" id="NF003933">
    <property type="entry name" value="PRK05444.2-2"/>
    <property type="match status" value="1"/>
</dbReference>
<feature type="domain" description="Transketolase-like pyrimidine-binding" evidence="11">
    <location>
        <begin position="340"/>
        <end position="504"/>
    </location>
</feature>
<evidence type="ECO:0000256" key="3">
    <source>
        <dbReference type="ARBA" id="ARBA00011738"/>
    </source>
</evidence>
<dbReference type="UniPathway" id="UPA00064">
    <property type="reaction ID" value="UER00091"/>
</dbReference>
<comment type="function">
    <text evidence="10">Catalyzes the acyloin condensation reaction between C atoms 2 and 3 of pyruvate and glyceraldehyde 3-phosphate to yield 1-deoxy-D-xylulose-5-phosphate (DXP).</text>
</comment>
<evidence type="ECO:0000256" key="1">
    <source>
        <dbReference type="ARBA" id="ARBA00004980"/>
    </source>
</evidence>
<feature type="binding site" evidence="10">
    <location>
        <position position="197"/>
    </location>
    <ligand>
        <name>Mg(2+)</name>
        <dbReference type="ChEBI" id="CHEBI:18420"/>
    </ligand>
</feature>
<comment type="subunit">
    <text evidence="3 10">Homodimer.</text>
</comment>